<name>A0A8J3DQX9_9HYPH</name>
<keyword evidence="3" id="KW-1185">Reference proteome</keyword>
<protein>
    <submittedName>
        <fullName evidence="2">Uncharacterized protein</fullName>
    </submittedName>
</protein>
<sequence length="116" mass="12571">MPKRLTIALSAETADFVRTRVAGGASLDGLIAEALAHLRTLQQKLAQVRAQLEEADVDPGRYSLDEVEGTAELLLSLKDALDSIESHDPLLKVTLGELSTSRKIVEKVRALSAWAH</sequence>
<organism evidence="2 3">
    <name type="scientific">Tianweitania populi</name>
    <dbReference type="NCBI Taxonomy" id="1607949"/>
    <lineage>
        <taxon>Bacteria</taxon>
        <taxon>Pseudomonadati</taxon>
        <taxon>Pseudomonadota</taxon>
        <taxon>Alphaproteobacteria</taxon>
        <taxon>Hyphomicrobiales</taxon>
        <taxon>Phyllobacteriaceae</taxon>
        <taxon>Tianweitania</taxon>
    </lineage>
</organism>
<dbReference type="EMBL" id="BMZQ01000002">
    <property type="protein sequence ID" value="GHD20015.1"/>
    <property type="molecule type" value="Genomic_DNA"/>
</dbReference>
<dbReference type="AlphaFoldDB" id="A0A8J3DQX9"/>
<dbReference type="Proteomes" id="UP000630142">
    <property type="component" value="Unassembled WGS sequence"/>
</dbReference>
<evidence type="ECO:0000313" key="3">
    <source>
        <dbReference type="Proteomes" id="UP000630142"/>
    </source>
</evidence>
<reference evidence="2" key="1">
    <citation type="journal article" date="2014" name="Int. J. Syst. Evol. Microbiol.">
        <title>Complete genome sequence of Corynebacterium casei LMG S-19264T (=DSM 44701T), isolated from a smear-ripened cheese.</title>
        <authorList>
            <consortium name="US DOE Joint Genome Institute (JGI-PGF)"/>
            <person name="Walter F."/>
            <person name="Albersmeier A."/>
            <person name="Kalinowski J."/>
            <person name="Ruckert C."/>
        </authorList>
    </citation>
    <scope>NUCLEOTIDE SEQUENCE</scope>
    <source>
        <strain evidence="2">KCTC 42249</strain>
    </source>
</reference>
<evidence type="ECO:0000256" key="1">
    <source>
        <dbReference type="SAM" id="Coils"/>
    </source>
</evidence>
<keyword evidence="1" id="KW-0175">Coiled coil</keyword>
<feature type="coiled-coil region" evidence="1">
    <location>
        <begin position="31"/>
        <end position="58"/>
    </location>
</feature>
<evidence type="ECO:0000313" key="2">
    <source>
        <dbReference type="EMBL" id="GHD20015.1"/>
    </source>
</evidence>
<comment type="caution">
    <text evidence="2">The sequence shown here is derived from an EMBL/GenBank/DDBJ whole genome shotgun (WGS) entry which is preliminary data.</text>
</comment>
<gene>
    <name evidence="2" type="ORF">GCM10016234_32400</name>
</gene>
<proteinExistence type="predicted"/>
<dbReference type="RefSeq" id="WP_189505702.1">
    <property type="nucleotide sequence ID" value="NZ_BMZQ01000002.1"/>
</dbReference>
<reference evidence="2" key="2">
    <citation type="submission" date="2020-09" db="EMBL/GenBank/DDBJ databases">
        <authorList>
            <person name="Sun Q."/>
            <person name="Kim S."/>
        </authorList>
    </citation>
    <scope>NUCLEOTIDE SEQUENCE</scope>
    <source>
        <strain evidence="2">KCTC 42249</strain>
    </source>
</reference>
<accession>A0A8J3DQX9</accession>